<dbReference type="Proteomes" id="UP000663880">
    <property type="component" value="Unassembled WGS sequence"/>
</dbReference>
<feature type="region of interest" description="Disordered" evidence="1">
    <location>
        <begin position="40"/>
        <end position="97"/>
    </location>
</feature>
<comment type="caution">
    <text evidence="2">The sequence shown here is derived from an EMBL/GenBank/DDBJ whole genome shotgun (WGS) entry which is preliminary data.</text>
</comment>
<name>A0A821T896_9NEOP</name>
<dbReference type="AlphaFoldDB" id="A0A821T896"/>
<gene>
    <name evidence="2" type="ORF">PMACD_LOCUS8487</name>
</gene>
<evidence type="ECO:0000256" key="1">
    <source>
        <dbReference type="SAM" id="MobiDB-lite"/>
    </source>
</evidence>
<accession>A0A821T896</accession>
<protein>
    <submittedName>
        <fullName evidence="2">Uncharacterized protein</fullName>
    </submittedName>
</protein>
<evidence type="ECO:0000313" key="2">
    <source>
        <dbReference type="EMBL" id="CAF4867843.1"/>
    </source>
</evidence>
<dbReference type="OrthoDB" id="407509at2759"/>
<feature type="compositionally biased region" description="Basic and acidic residues" evidence="1">
    <location>
        <begin position="50"/>
        <end position="97"/>
    </location>
</feature>
<proteinExistence type="predicted"/>
<reference evidence="2" key="1">
    <citation type="submission" date="2021-02" db="EMBL/GenBank/DDBJ databases">
        <authorList>
            <person name="Steward A R."/>
        </authorList>
    </citation>
    <scope>NUCLEOTIDE SEQUENCE</scope>
</reference>
<keyword evidence="3" id="KW-1185">Reference proteome</keyword>
<dbReference type="EMBL" id="CAJOBZ010000022">
    <property type="protein sequence ID" value="CAF4867843.1"/>
    <property type="molecule type" value="Genomic_DNA"/>
</dbReference>
<evidence type="ECO:0000313" key="3">
    <source>
        <dbReference type="Proteomes" id="UP000663880"/>
    </source>
</evidence>
<sequence>MALHIAISRVGFPFASLQRLMNALELRITPKQNLYHLELDDESNGIPEMEEGKGDQIKRREDDMSEGWRRSPRERDEWKRQGEAYVGRHPDQLPTDK</sequence>
<organism evidence="2 3">
    <name type="scientific">Pieris macdunnoughi</name>
    <dbReference type="NCBI Taxonomy" id="345717"/>
    <lineage>
        <taxon>Eukaryota</taxon>
        <taxon>Metazoa</taxon>
        <taxon>Ecdysozoa</taxon>
        <taxon>Arthropoda</taxon>
        <taxon>Hexapoda</taxon>
        <taxon>Insecta</taxon>
        <taxon>Pterygota</taxon>
        <taxon>Neoptera</taxon>
        <taxon>Endopterygota</taxon>
        <taxon>Lepidoptera</taxon>
        <taxon>Glossata</taxon>
        <taxon>Ditrysia</taxon>
        <taxon>Papilionoidea</taxon>
        <taxon>Pieridae</taxon>
        <taxon>Pierinae</taxon>
        <taxon>Pieris</taxon>
    </lineage>
</organism>